<evidence type="ECO:0000259" key="7">
    <source>
        <dbReference type="Pfam" id="PF00408"/>
    </source>
</evidence>
<evidence type="ECO:0000313" key="12">
    <source>
        <dbReference type="Proteomes" id="UP000249061"/>
    </source>
</evidence>
<dbReference type="AlphaFoldDB" id="A0A2W5SKE1"/>
<dbReference type="InterPro" id="IPR005844">
    <property type="entry name" value="A-D-PHexomutase_a/b/a-I"/>
</dbReference>
<dbReference type="CDD" id="cd03089">
    <property type="entry name" value="PMM_PGM"/>
    <property type="match status" value="1"/>
</dbReference>
<dbReference type="GO" id="GO:0016868">
    <property type="term" value="F:intramolecular phosphotransferase activity"/>
    <property type="evidence" value="ECO:0007669"/>
    <property type="project" value="InterPro"/>
</dbReference>
<evidence type="ECO:0000259" key="8">
    <source>
        <dbReference type="Pfam" id="PF02878"/>
    </source>
</evidence>
<dbReference type="Pfam" id="PF00408">
    <property type="entry name" value="PGM_PMM_IV"/>
    <property type="match status" value="1"/>
</dbReference>
<dbReference type="Proteomes" id="UP000249061">
    <property type="component" value="Unassembled WGS sequence"/>
</dbReference>
<dbReference type="Gene3D" id="3.30.310.50">
    <property type="entry name" value="Alpha-D-phosphohexomutase, C-terminal domain"/>
    <property type="match status" value="1"/>
</dbReference>
<dbReference type="InterPro" id="IPR005841">
    <property type="entry name" value="Alpha-D-phosphohexomutase_SF"/>
</dbReference>
<dbReference type="EMBL" id="QFQP01000078">
    <property type="protein sequence ID" value="PZR03639.1"/>
    <property type="molecule type" value="Genomic_DNA"/>
</dbReference>
<feature type="domain" description="Alpha-D-phosphohexomutase C-terminal" evidence="7">
    <location>
        <begin position="379"/>
        <end position="443"/>
    </location>
</feature>
<evidence type="ECO:0000256" key="4">
    <source>
        <dbReference type="ARBA" id="ARBA00022723"/>
    </source>
</evidence>
<feature type="domain" description="Alpha-D-phosphohexomutase alpha/beta/alpha" evidence="10">
    <location>
        <begin position="254"/>
        <end position="364"/>
    </location>
</feature>
<name>A0A2W5SKE1_9BACT</name>
<comment type="cofactor">
    <cofactor evidence="1">
        <name>Mg(2+)</name>
        <dbReference type="ChEBI" id="CHEBI:18420"/>
    </cofactor>
</comment>
<dbReference type="GO" id="GO:0005975">
    <property type="term" value="P:carbohydrate metabolic process"/>
    <property type="evidence" value="ECO:0007669"/>
    <property type="project" value="InterPro"/>
</dbReference>
<sequence>MNPQIFREYDVRGLVDKDLTDSVVENLGRGLATMVKRAGGSTIVVGRDARLSGQRFRDAFIKGAISTGMHVIDVGIVPTPIVYFAANTLPVEGLAMITGSHNPPEYNGFKMGVGKTTFYGETIQELRKLIERGDFEKSDRPGTVSDFDAVTPYLHFVLSTVKRGPKKMKVVVDAGNGVGGIVAVPLLEKLGYDVVPLFCEPDGNFPNHHADPTVAKNLELCIAKVKETKADLGVAFDGDADRIGVVDGNGEILWGDKLMILLSRAVLKDVPGAAIVGEVKCSFTMYDDIAKHGGTPIMWKAGHSLIKAKMKETHAALAGEMSGHIFYKHRFFGFDDAPYTAARLLEILSNEKQSLAELLADVPVTYSSPELRFDTVEEKKFALVQRCTEKLKSKGLELITVDGVRVTFPDGWGLIRASNTTPILVVRYEAKTKERLKEIQALIDGTIHEAKAELGG</sequence>
<evidence type="ECO:0000259" key="9">
    <source>
        <dbReference type="Pfam" id="PF02879"/>
    </source>
</evidence>
<gene>
    <name evidence="11" type="ORF">DI536_35670</name>
</gene>
<keyword evidence="6" id="KW-0413">Isomerase</keyword>
<comment type="similarity">
    <text evidence="2">Belongs to the phosphohexose mutase family.</text>
</comment>
<comment type="caution">
    <text evidence="11">The sequence shown here is derived from an EMBL/GenBank/DDBJ whole genome shotgun (WGS) entry which is preliminary data.</text>
</comment>
<dbReference type="Pfam" id="PF02879">
    <property type="entry name" value="PGM_PMM_II"/>
    <property type="match status" value="1"/>
</dbReference>
<evidence type="ECO:0000256" key="6">
    <source>
        <dbReference type="ARBA" id="ARBA00023235"/>
    </source>
</evidence>
<keyword evidence="4" id="KW-0479">Metal-binding</keyword>
<evidence type="ECO:0000259" key="10">
    <source>
        <dbReference type="Pfam" id="PF02880"/>
    </source>
</evidence>
<keyword evidence="5" id="KW-0460">Magnesium</keyword>
<dbReference type="SUPFAM" id="SSF55957">
    <property type="entry name" value="Phosphoglucomutase, C-terminal domain"/>
    <property type="match status" value="1"/>
</dbReference>
<dbReference type="Pfam" id="PF02878">
    <property type="entry name" value="PGM_PMM_I"/>
    <property type="match status" value="1"/>
</dbReference>
<proteinExistence type="inferred from homology"/>
<dbReference type="Pfam" id="PF02880">
    <property type="entry name" value="PGM_PMM_III"/>
    <property type="match status" value="1"/>
</dbReference>
<accession>A0A2W5SKE1</accession>
<dbReference type="InterPro" id="IPR016055">
    <property type="entry name" value="A-D-PHexomutase_a/b/a-I/II/III"/>
</dbReference>
<dbReference type="PANTHER" id="PTHR43771:SF2">
    <property type="entry name" value="PHOSPHOMANNOMUTASE_PHOSPHOGLUCOMUTASE"/>
    <property type="match status" value="1"/>
</dbReference>
<dbReference type="SUPFAM" id="SSF53738">
    <property type="entry name" value="Phosphoglucomutase, first 3 domains"/>
    <property type="match status" value="3"/>
</dbReference>
<evidence type="ECO:0000313" key="11">
    <source>
        <dbReference type="EMBL" id="PZR03639.1"/>
    </source>
</evidence>
<reference evidence="11 12" key="1">
    <citation type="submission" date="2017-08" db="EMBL/GenBank/DDBJ databases">
        <title>Infants hospitalized years apart are colonized by the same room-sourced microbial strains.</title>
        <authorList>
            <person name="Brooks B."/>
            <person name="Olm M.R."/>
            <person name="Firek B.A."/>
            <person name="Baker R."/>
            <person name="Thomas B.C."/>
            <person name="Morowitz M.J."/>
            <person name="Banfield J.F."/>
        </authorList>
    </citation>
    <scope>NUCLEOTIDE SEQUENCE [LARGE SCALE GENOMIC DNA]</scope>
    <source>
        <strain evidence="11">S2_003_000_R2_14</strain>
    </source>
</reference>
<evidence type="ECO:0000256" key="5">
    <source>
        <dbReference type="ARBA" id="ARBA00022842"/>
    </source>
</evidence>
<dbReference type="Gene3D" id="3.40.120.10">
    <property type="entry name" value="Alpha-D-Glucose-1,6-Bisphosphate, subunit A, domain 3"/>
    <property type="match status" value="3"/>
</dbReference>
<dbReference type="InterPro" id="IPR005845">
    <property type="entry name" value="A-D-PHexomutase_a/b/a-II"/>
</dbReference>
<dbReference type="InterPro" id="IPR036900">
    <property type="entry name" value="A-D-PHexomutase_C_sf"/>
</dbReference>
<feature type="domain" description="Alpha-D-phosphohexomutase alpha/beta/alpha" evidence="8">
    <location>
        <begin position="4"/>
        <end position="135"/>
    </location>
</feature>
<evidence type="ECO:0000256" key="1">
    <source>
        <dbReference type="ARBA" id="ARBA00001946"/>
    </source>
</evidence>
<evidence type="ECO:0000256" key="2">
    <source>
        <dbReference type="ARBA" id="ARBA00010231"/>
    </source>
</evidence>
<evidence type="ECO:0000256" key="3">
    <source>
        <dbReference type="ARBA" id="ARBA00022553"/>
    </source>
</evidence>
<dbReference type="PRINTS" id="PR00509">
    <property type="entry name" value="PGMPMM"/>
</dbReference>
<dbReference type="InterPro" id="IPR005846">
    <property type="entry name" value="A-D-PHexomutase_a/b/a-III"/>
</dbReference>
<protein>
    <submittedName>
        <fullName evidence="11">Phosphomannomutase</fullName>
    </submittedName>
</protein>
<organism evidence="11 12">
    <name type="scientific">Archangium gephyra</name>
    <dbReference type="NCBI Taxonomy" id="48"/>
    <lineage>
        <taxon>Bacteria</taxon>
        <taxon>Pseudomonadati</taxon>
        <taxon>Myxococcota</taxon>
        <taxon>Myxococcia</taxon>
        <taxon>Myxococcales</taxon>
        <taxon>Cystobacterineae</taxon>
        <taxon>Archangiaceae</taxon>
        <taxon>Archangium</taxon>
    </lineage>
</organism>
<keyword evidence="3" id="KW-0597">Phosphoprotein</keyword>
<dbReference type="InterPro" id="IPR005843">
    <property type="entry name" value="A-D-PHexomutase_C"/>
</dbReference>
<dbReference type="GO" id="GO:0046872">
    <property type="term" value="F:metal ion binding"/>
    <property type="evidence" value="ECO:0007669"/>
    <property type="project" value="UniProtKB-KW"/>
</dbReference>
<feature type="domain" description="Alpha-D-phosphohexomutase alpha/beta/alpha" evidence="9">
    <location>
        <begin position="152"/>
        <end position="250"/>
    </location>
</feature>
<dbReference type="PANTHER" id="PTHR43771">
    <property type="entry name" value="PHOSPHOMANNOMUTASE"/>
    <property type="match status" value="1"/>
</dbReference>